<dbReference type="OMA" id="NTPPHRS"/>
<sequence length="175" mass="18795">MALGLTQLLQSHDRSKLQQLLASSPSDVVVLALDLSGPDLPIVAGPRLLARVDSGASPLLDLVLPRTCKASPPEPVDFLFCNEPELSSRSSASTYPIPFVTLGQIRRLPAPRPHPWLQVNTPPHRSPPATVTSAFLRPSVAVALPPYEETSRSKHSACVDRSTMSAQRLQRGPAA</sequence>
<protein>
    <submittedName>
        <fullName evidence="1">Uncharacterized protein</fullName>
    </submittedName>
</protein>
<gene>
    <name evidence="1" type="ORF">TRIUR3_20872</name>
</gene>
<reference evidence="1" key="1">
    <citation type="journal article" date="2013" name="Nature">
        <title>Draft genome of the wheat A-genome progenitor Triticum urartu.</title>
        <authorList>
            <person name="Ling H.Q."/>
            <person name="Zhao S."/>
            <person name="Liu D."/>
            <person name="Wang J."/>
            <person name="Sun H."/>
            <person name="Zhang C."/>
            <person name="Fan H."/>
            <person name="Li D."/>
            <person name="Dong L."/>
            <person name="Tao Y."/>
            <person name="Gao C."/>
            <person name="Wu H."/>
            <person name="Li Y."/>
            <person name="Cui Y."/>
            <person name="Guo X."/>
            <person name="Zheng S."/>
            <person name="Wang B."/>
            <person name="Yu K."/>
            <person name="Liang Q."/>
            <person name="Yang W."/>
            <person name="Lou X."/>
            <person name="Chen J."/>
            <person name="Feng M."/>
            <person name="Jian J."/>
            <person name="Zhang X."/>
            <person name="Luo G."/>
            <person name="Jiang Y."/>
            <person name="Liu J."/>
            <person name="Wang Z."/>
            <person name="Sha Y."/>
            <person name="Zhang B."/>
            <person name="Wu H."/>
            <person name="Tang D."/>
            <person name="Shen Q."/>
            <person name="Xue P."/>
            <person name="Zou S."/>
            <person name="Wang X."/>
            <person name="Liu X."/>
            <person name="Wang F."/>
            <person name="Yang Y."/>
            <person name="An X."/>
            <person name="Dong Z."/>
            <person name="Zhang K."/>
            <person name="Zhang X."/>
            <person name="Luo M.C."/>
            <person name="Dvorak J."/>
            <person name="Tong Y."/>
            <person name="Wang J."/>
            <person name="Yang H."/>
            <person name="Li Z."/>
            <person name="Wang D."/>
            <person name="Zhang A."/>
            <person name="Wang J."/>
        </authorList>
    </citation>
    <scope>NUCLEOTIDE SEQUENCE</scope>
</reference>
<dbReference type="AlphaFoldDB" id="M8ASV0"/>
<dbReference type="EMBL" id="KD061305">
    <property type="protein sequence ID" value="EMS64069.1"/>
    <property type="molecule type" value="Genomic_DNA"/>
</dbReference>
<proteinExistence type="predicted"/>
<evidence type="ECO:0000313" key="1">
    <source>
        <dbReference type="EMBL" id="EMS64069.1"/>
    </source>
</evidence>
<organism evidence="1">
    <name type="scientific">Triticum urartu</name>
    <name type="common">Red wild einkorn</name>
    <name type="synonym">Crithodium urartu</name>
    <dbReference type="NCBI Taxonomy" id="4572"/>
    <lineage>
        <taxon>Eukaryota</taxon>
        <taxon>Viridiplantae</taxon>
        <taxon>Streptophyta</taxon>
        <taxon>Embryophyta</taxon>
        <taxon>Tracheophyta</taxon>
        <taxon>Spermatophyta</taxon>
        <taxon>Magnoliopsida</taxon>
        <taxon>Liliopsida</taxon>
        <taxon>Poales</taxon>
        <taxon>Poaceae</taxon>
        <taxon>BOP clade</taxon>
        <taxon>Pooideae</taxon>
        <taxon>Triticodae</taxon>
        <taxon>Triticeae</taxon>
        <taxon>Triticinae</taxon>
        <taxon>Triticum</taxon>
    </lineage>
</organism>
<accession>M8ASV0</accession>
<name>M8ASV0_TRIUA</name>